<feature type="domain" description="GST C-terminal" evidence="2">
    <location>
        <begin position="167"/>
        <end position="310"/>
    </location>
</feature>
<keyword evidence="5" id="KW-1185">Reference proteome</keyword>
<dbReference type="GO" id="GO:0005737">
    <property type="term" value="C:cytoplasm"/>
    <property type="evidence" value="ECO:0007669"/>
    <property type="project" value="TreeGrafter"/>
</dbReference>
<proteinExistence type="predicted"/>
<dbReference type="AlphaFoldDB" id="A0A8H6P7I3"/>
<evidence type="ECO:0000256" key="1">
    <source>
        <dbReference type="SAM" id="MobiDB-lite"/>
    </source>
</evidence>
<name>A0A8H6P7I3_9EURO</name>
<dbReference type="EMBL" id="JACBAF010002285">
    <property type="protein sequence ID" value="KAF7158776.1"/>
    <property type="molecule type" value="Genomic_DNA"/>
</dbReference>
<dbReference type="OrthoDB" id="2309723at2759"/>
<reference evidence="3" key="1">
    <citation type="submission" date="2020-06" db="EMBL/GenBank/DDBJ databases">
        <title>Draft genome sequences of strains closely related to Aspergillus parafelis and Aspergillus hiratsukae.</title>
        <authorList>
            <person name="Dos Santos R.A.C."/>
            <person name="Rivero-Menendez O."/>
            <person name="Steenwyk J.L."/>
            <person name="Mead M.E."/>
            <person name="Goldman G.H."/>
            <person name="Alastruey-Izquierdo A."/>
            <person name="Rokas A."/>
        </authorList>
    </citation>
    <scope>NUCLEOTIDE SEQUENCE</scope>
    <source>
        <strain evidence="3">CNM-CM5793</strain>
        <strain evidence="4">CNM-CM6106</strain>
    </source>
</reference>
<dbReference type="Gene3D" id="1.20.1050.10">
    <property type="match status" value="1"/>
</dbReference>
<dbReference type="InterPro" id="IPR036282">
    <property type="entry name" value="Glutathione-S-Trfase_C_sf"/>
</dbReference>
<evidence type="ECO:0000313" key="4">
    <source>
        <dbReference type="EMBL" id="KAF7158776.1"/>
    </source>
</evidence>
<dbReference type="Proteomes" id="UP000662466">
    <property type="component" value="Unassembled WGS sequence"/>
</dbReference>
<dbReference type="Proteomes" id="UP000630445">
    <property type="component" value="Unassembled WGS sequence"/>
</dbReference>
<dbReference type="GO" id="GO:0004364">
    <property type="term" value="F:glutathione transferase activity"/>
    <property type="evidence" value="ECO:0007669"/>
    <property type="project" value="InterPro"/>
</dbReference>
<dbReference type="PANTHER" id="PTHR32419:SF25">
    <property type="entry name" value="GLUTATHIONE S-TRANSFERASE (EUROFUNG)"/>
    <property type="match status" value="1"/>
</dbReference>
<protein>
    <recommendedName>
        <fullName evidence="2">GST C-terminal domain-containing protein</fullName>
    </recommendedName>
</protein>
<dbReference type="Pfam" id="PF13410">
    <property type="entry name" value="GST_C_2"/>
    <property type="match status" value="1"/>
</dbReference>
<dbReference type="InterPro" id="IPR010987">
    <property type="entry name" value="Glutathione-S-Trfase_C-like"/>
</dbReference>
<dbReference type="PROSITE" id="PS50405">
    <property type="entry name" value="GST_CTER"/>
    <property type="match status" value="1"/>
</dbReference>
<evidence type="ECO:0000259" key="2">
    <source>
        <dbReference type="PROSITE" id="PS50405"/>
    </source>
</evidence>
<feature type="region of interest" description="Disordered" evidence="1">
    <location>
        <begin position="70"/>
        <end position="90"/>
    </location>
</feature>
<dbReference type="SUPFAM" id="SSF47616">
    <property type="entry name" value="GST C-terminal domain-like"/>
    <property type="match status" value="1"/>
</dbReference>
<dbReference type="InterPro" id="IPR016639">
    <property type="entry name" value="GST_Omega/GSH"/>
</dbReference>
<sequence length="325" mass="37509">MTDQVRIFAFSTTLANTNSPKSTNTPTQTDNSVASRRHSARSSRATHLRIPRTERPLRAIPGVRLSVGAPHQHRAHPQGPRRHHPAGSFGSAERDPLYGFTLLKELYLKADLQYEGRYMIPVLWDKQRETIVNNESSEIIRMFYAEFDHLLPEAMREANRPGGGLYPAPLRADIDAMNEWVYDKINNGVYKTGFATTQEAYDENVYPLFEALDRVEEHLGQPGHQPYLFGANITEADIRLHTTIARFDVAYYLIHRCNLRMIRHDYPRIDRWYRRLYYERTRGAFKRTTFFDLYKIGYLKATGKQSNAPFIVPAGPEPDILPLED</sequence>
<dbReference type="InterPro" id="IPR047047">
    <property type="entry name" value="GST_Omega-like_C"/>
</dbReference>
<accession>A0A8H6P7I3</accession>
<gene>
    <name evidence="3" type="ORF">CNMCM5793_008819</name>
    <name evidence="4" type="ORF">CNMCM6106_005572</name>
</gene>
<evidence type="ECO:0000313" key="3">
    <source>
        <dbReference type="EMBL" id="KAF7119080.1"/>
    </source>
</evidence>
<organism evidence="3 5">
    <name type="scientific">Aspergillus hiratsukae</name>
    <dbReference type="NCBI Taxonomy" id="1194566"/>
    <lineage>
        <taxon>Eukaryota</taxon>
        <taxon>Fungi</taxon>
        <taxon>Dikarya</taxon>
        <taxon>Ascomycota</taxon>
        <taxon>Pezizomycotina</taxon>
        <taxon>Eurotiomycetes</taxon>
        <taxon>Eurotiomycetidae</taxon>
        <taxon>Eurotiales</taxon>
        <taxon>Aspergillaceae</taxon>
        <taxon>Aspergillus</taxon>
        <taxon>Aspergillus subgen. Fumigati</taxon>
    </lineage>
</organism>
<feature type="compositionally biased region" description="Basic residues" evidence="1">
    <location>
        <begin position="71"/>
        <end position="85"/>
    </location>
</feature>
<evidence type="ECO:0000313" key="5">
    <source>
        <dbReference type="Proteomes" id="UP000630445"/>
    </source>
</evidence>
<comment type="caution">
    <text evidence="3">The sequence shown here is derived from an EMBL/GenBank/DDBJ whole genome shotgun (WGS) entry which is preliminary data.</text>
</comment>
<feature type="compositionally biased region" description="Basic residues" evidence="1">
    <location>
        <begin position="35"/>
        <end position="48"/>
    </location>
</feature>
<dbReference type="Gene3D" id="3.40.30.10">
    <property type="entry name" value="Glutaredoxin"/>
    <property type="match status" value="1"/>
</dbReference>
<dbReference type="EMBL" id="JACBAD010002051">
    <property type="protein sequence ID" value="KAF7119080.1"/>
    <property type="molecule type" value="Genomic_DNA"/>
</dbReference>
<dbReference type="PANTHER" id="PTHR32419">
    <property type="entry name" value="GLUTATHIONYL-HYDROQUINONE REDUCTASE"/>
    <property type="match status" value="1"/>
</dbReference>
<dbReference type="CDD" id="cd03190">
    <property type="entry name" value="GST_C_Omega_like"/>
    <property type="match status" value="1"/>
</dbReference>
<feature type="region of interest" description="Disordered" evidence="1">
    <location>
        <begin position="15"/>
        <end position="48"/>
    </location>
</feature>
<feature type="compositionally biased region" description="Low complexity" evidence="1">
    <location>
        <begin position="16"/>
        <end position="29"/>
    </location>
</feature>